<accession>A0A5C4LKJ4</accession>
<dbReference type="PANTHER" id="PTHR42951">
    <property type="entry name" value="METALLO-BETA-LACTAMASE DOMAIN-CONTAINING"/>
    <property type="match status" value="1"/>
</dbReference>
<comment type="caution">
    <text evidence="4">The sequence shown here is derived from an EMBL/GenBank/DDBJ whole genome shotgun (WGS) entry which is preliminary data.</text>
</comment>
<keyword evidence="5" id="KW-1185">Reference proteome</keyword>
<dbReference type="NCBIfam" id="TIGR04559">
    <property type="entry name" value="SoxH_rel_PQQ_2"/>
    <property type="match status" value="1"/>
</dbReference>
<dbReference type="Gene3D" id="3.60.15.10">
    <property type="entry name" value="Ribonuclease Z/Hydroxyacylglutathione hydrolase-like"/>
    <property type="match status" value="1"/>
</dbReference>
<feature type="domain" description="Metallo-beta-lactamase" evidence="3">
    <location>
        <begin position="79"/>
        <end position="262"/>
    </location>
</feature>
<keyword evidence="4" id="KW-0378">Hydrolase</keyword>
<dbReference type="InterPro" id="IPR001279">
    <property type="entry name" value="Metallo-B-lactamas"/>
</dbReference>
<evidence type="ECO:0000259" key="3">
    <source>
        <dbReference type="SMART" id="SM00849"/>
    </source>
</evidence>
<dbReference type="AlphaFoldDB" id="A0A5C4LKJ4"/>
<feature type="chain" id="PRO_5023103445" evidence="2">
    <location>
        <begin position="28"/>
        <end position="332"/>
    </location>
</feature>
<sequence length="332" mass="34315">MPAALASSTFRRSAGFALGLSLAFALAAPGLPAPAAEPGPAAAAGAAARDPLPMQEVAPGVFVYAAPYALAGRGNAGAIANVGFVIGRDAVAVIDTGGSLTAGRRLLAALRQRTALPVRYVVNTHVHPDHLLGNAAFADEGATFVGHRALPEALAARADGYLKANAELVGPDFAGTRIVPPTLLVSTVLDLDLGGRVLHLEAWPTAHTNSDLTLRDETTDTWFLGDLLFVGHVPALDGRLSGWIAVLQRLSARSAARVVPGHGPAAVPWPAAAAAIDRYLTTLQGQVRAMVRDGAPIGEAGGAARGEAGDWALFDDFNTRNATTAYHELEWE</sequence>
<organism evidence="4 5">
    <name type="scientific">Methylobacterium terricola</name>
    <dbReference type="NCBI Taxonomy" id="2583531"/>
    <lineage>
        <taxon>Bacteria</taxon>
        <taxon>Pseudomonadati</taxon>
        <taxon>Pseudomonadota</taxon>
        <taxon>Alphaproteobacteria</taxon>
        <taxon>Hyphomicrobiales</taxon>
        <taxon>Methylobacteriaceae</taxon>
        <taxon>Methylobacterium</taxon>
    </lineage>
</organism>
<feature type="signal peptide" evidence="2">
    <location>
        <begin position="1"/>
        <end position="27"/>
    </location>
</feature>
<evidence type="ECO:0000256" key="2">
    <source>
        <dbReference type="SAM" id="SignalP"/>
    </source>
</evidence>
<evidence type="ECO:0000313" key="5">
    <source>
        <dbReference type="Proteomes" id="UP000305267"/>
    </source>
</evidence>
<dbReference type="SMART" id="SM00849">
    <property type="entry name" value="Lactamase_B"/>
    <property type="match status" value="1"/>
</dbReference>
<dbReference type="InterPro" id="IPR030829">
    <property type="entry name" value="SoxH-rel_PQQ_2"/>
</dbReference>
<comment type="similarity">
    <text evidence="1">Belongs to the metallo-beta-lactamase superfamily. Class-B beta-lactamase family.</text>
</comment>
<dbReference type="Proteomes" id="UP000305267">
    <property type="component" value="Unassembled WGS sequence"/>
</dbReference>
<proteinExistence type="inferred from homology"/>
<evidence type="ECO:0000256" key="1">
    <source>
        <dbReference type="ARBA" id="ARBA00005250"/>
    </source>
</evidence>
<dbReference type="GO" id="GO:0016787">
    <property type="term" value="F:hydrolase activity"/>
    <property type="evidence" value="ECO:0007669"/>
    <property type="project" value="UniProtKB-KW"/>
</dbReference>
<dbReference type="InterPro" id="IPR036866">
    <property type="entry name" value="RibonucZ/Hydroxyglut_hydro"/>
</dbReference>
<dbReference type="RefSeq" id="WP_139036175.1">
    <property type="nucleotide sequence ID" value="NZ_VDDA01000004.1"/>
</dbReference>
<gene>
    <name evidence="4" type="ORF">FF100_11585</name>
</gene>
<evidence type="ECO:0000313" key="4">
    <source>
        <dbReference type="EMBL" id="TNC13770.1"/>
    </source>
</evidence>
<dbReference type="EMBL" id="VDDA01000004">
    <property type="protein sequence ID" value="TNC13770.1"/>
    <property type="molecule type" value="Genomic_DNA"/>
</dbReference>
<dbReference type="CDD" id="cd16282">
    <property type="entry name" value="metallo-hydrolase-like_MBL-fold"/>
    <property type="match status" value="1"/>
</dbReference>
<keyword evidence="2" id="KW-0732">Signal</keyword>
<dbReference type="PANTHER" id="PTHR42951:SF4">
    <property type="entry name" value="ACYL-COENZYME A THIOESTERASE MBLAC2"/>
    <property type="match status" value="1"/>
</dbReference>
<dbReference type="Pfam" id="PF00753">
    <property type="entry name" value="Lactamase_B"/>
    <property type="match status" value="1"/>
</dbReference>
<dbReference type="GO" id="GO:0017001">
    <property type="term" value="P:antibiotic catabolic process"/>
    <property type="evidence" value="ECO:0007669"/>
    <property type="project" value="UniProtKB-ARBA"/>
</dbReference>
<dbReference type="SUPFAM" id="SSF56281">
    <property type="entry name" value="Metallo-hydrolase/oxidoreductase"/>
    <property type="match status" value="1"/>
</dbReference>
<dbReference type="InterPro" id="IPR050855">
    <property type="entry name" value="NDM-1-like"/>
</dbReference>
<dbReference type="OrthoDB" id="420651at2"/>
<reference evidence="4 5" key="1">
    <citation type="submission" date="2019-06" db="EMBL/GenBank/DDBJ databases">
        <title>Genome of Methylobacterium sp. 17Sr1-39.</title>
        <authorList>
            <person name="Seo T."/>
        </authorList>
    </citation>
    <scope>NUCLEOTIDE SEQUENCE [LARGE SCALE GENOMIC DNA]</scope>
    <source>
        <strain evidence="4 5">17Sr1-39</strain>
    </source>
</reference>
<protein>
    <submittedName>
        <fullName evidence="4">Quinoprotein relay system zinc metallohydrolase 2</fullName>
    </submittedName>
</protein>
<name>A0A5C4LKJ4_9HYPH</name>